<proteinExistence type="predicted"/>
<organism evidence="2 3">
    <name type="scientific">Acidiphilium acidophilum</name>
    <name type="common">Thiobacillus acidophilus</name>
    <dbReference type="NCBI Taxonomy" id="76588"/>
    <lineage>
        <taxon>Bacteria</taxon>
        <taxon>Pseudomonadati</taxon>
        <taxon>Pseudomonadota</taxon>
        <taxon>Alphaproteobacteria</taxon>
        <taxon>Acetobacterales</taxon>
        <taxon>Acidocellaceae</taxon>
        <taxon>Acidiphilium</taxon>
    </lineage>
</organism>
<evidence type="ECO:0000256" key="1">
    <source>
        <dbReference type="SAM" id="MobiDB-lite"/>
    </source>
</evidence>
<dbReference type="Proteomes" id="UP001279553">
    <property type="component" value="Unassembled WGS sequence"/>
</dbReference>
<gene>
    <name evidence="2" type="ORF">SIL87_08260</name>
</gene>
<protein>
    <submittedName>
        <fullName evidence="2">Uncharacterized protein</fullName>
    </submittedName>
</protein>
<reference evidence="2 3" key="1">
    <citation type="submission" date="2023-11" db="EMBL/GenBank/DDBJ databases">
        <title>MicrobeMod: A computational toolkit for identifying prokaryotic methylation and restriction-modification with nanopore sequencing.</title>
        <authorList>
            <person name="Crits-Christoph A."/>
            <person name="Kang S.C."/>
            <person name="Lee H."/>
            <person name="Ostrov N."/>
        </authorList>
    </citation>
    <scope>NUCLEOTIDE SEQUENCE [LARGE SCALE GENOMIC DNA]</scope>
    <source>
        <strain evidence="2 3">DSMZ 700</strain>
    </source>
</reference>
<dbReference type="AlphaFoldDB" id="A0AAW9DQ22"/>
<keyword evidence="3" id="KW-1185">Reference proteome</keyword>
<dbReference type="EMBL" id="JAWXYB010000018">
    <property type="protein sequence ID" value="MDX5930752.1"/>
    <property type="molecule type" value="Genomic_DNA"/>
</dbReference>
<feature type="region of interest" description="Disordered" evidence="1">
    <location>
        <begin position="151"/>
        <end position="206"/>
    </location>
</feature>
<evidence type="ECO:0000313" key="3">
    <source>
        <dbReference type="Proteomes" id="UP001279553"/>
    </source>
</evidence>
<accession>A0AAW9DQ22</accession>
<sequence length="206" mass="23288">MLPWTPYPPDATPTDRFKTIMAYLCRCIIVQGREQGIAWPLILIMWARICRLSQRFNRLIARGPRAPRPRTSPRKPTPEPLFQAEYRLPTAFNWLGQNITGILAGPSLARAELAFLLDDPAMTTLIAANPTIGRILRPLCRSLGLARPRSLYLDSDITPTQSPRPNRPKPPKPPEPPNNGILPRPTPFAPGNRFWPPWIKPRTTHS</sequence>
<comment type="caution">
    <text evidence="2">The sequence shown here is derived from an EMBL/GenBank/DDBJ whole genome shotgun (WGS) entry which is preliminary data.</text>
</comment>
<name>A0AAW9DQ22_ACIAO</name>
<evidence type="ECO:0000313" key="2">
    <source>
        <dbReference type="EMBL" id="MDX5930752.1"/>
    </source>
</evidence>